<protein>
    <submittedName>
        <fullName evidence="2">Ankyrin repeat-containing protein YAR1</fullName>
    </submittedName>
</protein>
<reference evidence="2" key="1">
    <citation type="journal article" date="2014" name="PLoS ONE">
        <title>Transcriptome-Based Identification of ABC Transporters in the Western Tarnished Plant Bug Lygus hesperus.</title>
        <authorList>
            <person name="Hull J.J."/>
            <person name="Chaney K."/>
            <person name="Geib S.M."/>
            <person name="Fabrick J.A."/>
            <person name="Brent C.S."/>
            <person name="Walsh D."/>
            <person name="Lavine L.C."/>
        </authorList>
    </citation>
    <scope>NUCLEOTIDE SEQUENCE</scope>
</reference>
<dbReference type="PROSITE" id="PS50088">
    <property type="entry name" value="ANK_REPEAT"/>
    <property type="match status" value="1"/>
</dbReference>
<sequence>MCPTHCEGSSLLPLAALHGDIEKVRVLLSCHGKSETTFLQPLIQLDTFVDSQSGNTLLHFAAKGGQTDMLHELLTQYNHLYSSAAHSLTQRLSLANKNGQTVADCAKLSGILDKTISAL</sequence>
<name>A0A0A9YIG8_LYGHE</name>
<dbReference type="Gene3D" id="1.25.40.20">
    <property type="entry name" value="Ankyrin repeat-containing domain"/>
    <property type="match status" value="1"/>
</dbReference>
<dbReference type="InterPro" id="IPR036770">
    <property type="entry name" value="Ankyrin_rpt-contain_sf"/>
</dbReference>
<dbReference type="PROSITE" id="PS50297">
    <property type="entry name" value="ANK_REP_REGION"/>
    <property type="match status" value="1"/>
</dbReference>
<gene>
    <name evidence="2" type="primary">YAR1</name>
    <name evidence="2" type="ORF">CM83_13717</name>
</gene>
<reference evidence="2" key="2">
    <citation type="submission" date="2014-07" db="EMBL/GenBank/DDBJ databases">
        <authorList>
            <person name="Hull J."/>
        </authorList>
    </citation>
    <scope>NUCLEOTIDE SEQUENCE</scope>
</reference>
<accession>A0A0A9YIG8</accession>
<proteinExistence type="predicted"/>
<feature type="repeat" description="ANK" evidence="1">
    <location>
        <begin position="53"/>
        <end position="74"/>
    </location>
</feature>
<organism evidence="2">
    <name type="scientific">Lygus hesperus</name>
    <name type="common">Western plant bug</name>
    <dbReference type="NCBI Taxonomy" id="30085"/>
    <lineage>
        <taxon>Eukaryota</taxon>
        <taxon>Metazoa</taxon>
        <taxon>Ecdysozoa</taxon>
        <taxon>Arthropoda</taxon>
        <taxon>Hexapoda</taxon>
        <taxon>Insecta</taxon>
        <taxon>Pterygota</taxon>
        <taxon>Neoptera</taxon>
        <taxon>Paraneoptera</taxon>
        <taxon>Hemiptera</taxon>
        <taxon>Heteroptera</taxon>
        <taxon>Panheteroptera</taxon>
        <taxon>Cimicomorpha</taxon>
        <taxon>Miridae</taxon>
        <taxon>Mirini</taxon>
        <taxon>Lygus</taxon>
    </lineage>
</organism>
<dbReference type="SUPFAM" id="SSF48403">
    <property type="entry name" value="Ankyrin repeat"/>
    <property type="match status" value="1"/>
</dbReference>
<evidence type="ECO:0000256" key="1">
    <source>
        <dbReference type="PROSITE-ProRule" id="PRU00023"/>
    </source>
</evidence>
<keyword evidence="1" id="KW-0040">ANK repeat</keyword>
<dbReference type="AlphaFoldDB" id="A0A0A9YIG8"/>
<dbReference type="InterPro" id="IPR002110">
    <property type="entry name" value="Ankyrin_rpt"/>
</dbReference>
<dbReference type="EMBL" id="GBHO01014284">
    <property type="protein sequence ID" value="JAG29320.1"/>
    <property type="molecule type" value="Transcribed_RNA"/>
</dbReference>
<dbReference type="Pfam" id="PF13637">
    <property type="entry name" value="Ank_4"/>
    <property type="match status" value="1"/>
</dbReference>
<evidence type="ECO:0000313" key="2">
    <source>
        <dbReference type="EMBL" id="JAG29320.1"/>
    </source>
</evidence>